<dbReference type="InterPro" id="IPR035979">
    <property type="entry name" value="RBD_domain_sf"/>
</dbReference>
<dbReference type="PROSITE" id="PS50102">
    <property type="entry name" value="RRM"/>
    <property type="match status" value="1"/>
</dbReference>
<evidence type="ECO:0000313" key="6">
    <source>
        <dbReference type="EMBL" id="KAF4367132.1"/>
    </source>
</evidence>
<accession>A0A7J6F8W2</accession>
<dbReference type="GO" id="GO:0003729">
    <property type="term" value="F:mRNA binding"/>
    <property type="evidence" value="ECO:0007669"/>
    <property type="project" value="TreeGrafter"/>
</dbReference>
<evidence type="ECO:0000313" key="7">
    <source>
        <dbReference type="Proteomes" id="UP000525078"/>
    </source>
</evidence>
<feature type="region of interest" description="Disordered" evidence="3">
    <location>
        <begin position="195"/>
        <end position="214"/>
    </location>
</feature>
<protein>
    <recommendedName>
        <fullName evidence="5">RRM domain-containing protein</fullName>
    </recommendedName>
</protein>
<dbReference type="Pfam" id="PF00076">
    <property type="entry name" value="RRM_1"/>
    <property type="match status" value="1"/>
</dbReference>
<dbReference type="SUPFAM" id="SSF54928">
    <property type="entry name" value="RNA-binding domain, RBD"/>
    <property type="match status" value="1"/>
</dbReference>
<keyword evidence="4" id="KW-0812">Transmembrane</keyword>
<gene>
    <name evidence="6" type="ORF">F8388_006440</name>
</gene>
<keyword evidence="4" id="KW-0472">Membrane</keyword>
<dbReference type="SMART" id="SM00360">
    <property type="entry name" value="RRM"/>
    <property type="match status" value="1"/>
</dbReference>
<reference evidence="6 7" key="1">
    <citation type="journal article" date="2020" name="bioRxiv">
        <title>Sequence and annotation of 42 cannabis genomes reveals extensive copy number variation in cannabinoid synthesis and pathogen resistance genes.</title>
        <authorList>
            <person name="Mckernan K.J."/>
            <person name="Helbert Y."/>
            <person name="Kane L.T."/>
            <person name="Ebling H."/>
            <person name="Zhang L."/>
            <person name="Liu B."/>
            <person name="Eaton Z."/>
            <person name="Mclaughlin S."/>
            <person name="Kingan S."/>
            <person name="Baybayan P."/>
            <person name="Concepcion G."/>
            <person name="Jordan M."/>
            <person name="Riva A."/>
            <person name="Barbazuk W."/>
            <person name="Harkins T."/>
        </authorList>
    </citation>
    <scope>NUCLEOTIDE SEQUENCE [LARGE SCALE GENOMIC DNA]</scope>
    <source>
        <strain evidence="7">cv. Jamaican Lion 4</strain>
        <tissue evidence="6">Leaf</tissue>
    </source>
</reference>
<name>A0A7J6F8W2_CANSA</name>
<dbReference type="EMBL" id="JAATIP010000144">
    <property type="protein sequence ID" value="KAF4367132.1"/>
    <property type="molecule type" value="Genomic_DNA"/>
</dbReference>
<feature type="transmembrane region" description="Helical" evidence="4">
    <location>
        <begin position="35"/>
        <end position="55"/>
    </location>
</feature>
<dbReference type="PANTHER" id="PTHR48025">
    <property type="entry name" value="OS02G0815200 PROTEIN"/>
    <property type="match status" value="1"/>
</dbReference>
<keyword evidence="4" id="KW-1133">Transmembrane helix</keyword>
<dbReference type="InterPro" id="IPR050502">
    <property type="entry name" value="Euk_RNA-bind_prot"/>
</dbReference>
<keyword evidence="1 2" id="KW-0694">RNA-binding</keyword>
<evidence type="ECO:0000256" key="2">
    <source>
        <dbReference type="PROSITE-ProRule" id="PRU00176"/>
    </source>
</evidence>
<dbReference type="InterPro" id="IPR012677">
    <property type="entry name" value="Nucleotide-bd_a/b_plait_sf"/>
</dbReference>
<dbReference type="InterPro" id="IPR000504">
    <property type="entry name" value="RRM_dom"/>
</dbReference>
<dbReference type="AlphaFoldDB" id="A0A7J6F8W2"/>
<feature type="domain" description="RRM" evidence="5">
    <location>
        <begin position="107"/>
        <end position="186"/>
    </location>
</feature>
<feature type="transmembrane region" description="Helical" evidence="4">
    <location>
        <begin position="75"/>
        <end position="93"/>
    </location>
</feature>
<dbReference type="Proteomes" id="UP000525078">
    <property type="component" value="Unassembled WGS sequence"/>
</dbReference>
<evidence type="ECO:0000256" key="3">
    <source>
        <dbReference type="SAM" id="MobiDB-lite"/>
    </source>
</evidence>
<evidence type="ECO:0000259" key="5">
    <source>
        <dbReference type="PROSITE" id="PS50102"/>
    </source>
</evidence>
<proteinExistence type="predicted"/>
<dbReference type="PANTHER" id="PTHR48025:SF1">
    <property type="entry name" value="RRM DOMAIN-CONTAINING PROTEIN"/>
    <property type="match status" value="1"/>
</dbReference>
<organism evidence="6 7">
    <name type="scientific">Cannabis sativa</name>
    <name type="common">Hemp</name>
    <name type="synonym">Marijuana</name>
    <dbReference type="NCBI Taxonomy" id="3483"/>
    <lineage>
        <taxon>Eukaryota</taxon>
        <taxon>Viridiplantae</taxon>
        <taxon>Streptophyta</taxon>
        <taxon>Embryophyta</taxon>
        <taxon>Tracheophyta</taxon>
        <taxon>Spermatophyta</taxon>
        <taxon>Magnoliopsida</taxon>
        <taxon>eudicotyledons</taxon>
        <taxon>Gunneridae</taxon>
        <taxon>Pentapetalae</taxon>
        <taxon>rosids</taxon>
        <taxon>fabids</taxon>
        <taxon>Rosales</taxon>
        <taxon>Cannabaceae</taxon>
        <taxon>Cannabis</taxon>
    </lineage>
</organism>
<dbReference type="Gene3D" id="3.30.70.330">
    <property type="match status" value="1"/>
</dbReference>
<evidence type="ECO:0000256" key="4">
    <source>
        <dbReference type="SAM" id="Phobius"/>
    </source>
</evidence>
<evidence type="ECO:0000256" key="1">
    <source>
        <dbReference type="ARBA" id="ARBA00022884"/>
    </source>
</evidence>
<comment type="caution">
    <text evidence="6">The sequence shown here is derived from an EMBL/GenBank/DDBJ whole genome shotgun (WGS) entry which is preliminary data.</text>
</comment>
<sequence length="214" mass="23947">MATVSNQTVSPQKLQGDDKDNSNIFQLIRSQQKNLLRYVLLRRFVRLLTVFASIATPQSQTTTTNSTCFSFFGLWASQPVTVLVSLATVAVALTQEDASKKRREVTFNLFVGNLSYDATDKDLKEFFNNEGHSVVSTEVIFHETIQNSLVYGYVSFKSKKESEAALISVQGKAFMGRSIRIEHSNYFIRNKQPATESVESELTSPELKSGVKEA</sequence>